<dbReference type="STRING" id="225359.A0A2S4PZN5"/>
<protein>
    <recommendedName>
        <fullName evidence="2">DUF7905 domain-containing protein</fullName>
    </recommendedName>
</protein>
<dbReference type="InterPro" id="IPR057227">
    <property type="entry name" value="DUF7905"/>
</dbReference>
<comment type="caution">
    <text evidence="3">The sequence shown here is derived from an EMBL/GenBank/DDBJ whole genome shotgun (WGS) entry which is preliminary data.</text>
</comment>
<dbReference type="OrthoDB" id="3439512at2759"/>
<accession>A0A2S4PZN5</accession>
<reference evidence="3 4" key="1">
    <citation type="submission" date="2017-10" db="EMBL/GenBank/DDBJ databases">
        <title>Development of genomic resources for the powdery mildew, Erysiphe pulchra.</title>
        <authorList>
            <person name="Wadl P.A."/>
            <person name="Mack B.M."/>
            <person name="Moore G."/>
            <person name="Beltz S.B."/>
        </authorList>
    </citation>
    <scope>NUCLEOTIDE SEQUENCE [LARGE SCALE GENOMIC DNA]</scope>
    <source>
        <strain evidence="3">Cflorida</strain>
    </source>
</reference>
<organism evidence="3 4">
    <name type="scientific">Erysiphe pulchra</name>
    <dbReference type="NCBI Taxonomy" id="225359"/>
    <lineage>
        <taxon>Eukaryota</taxon>
        <taxon>Fungi</taxon>
        <taxon>Dikarya</taxon>
        <taxon>Ascomycota</taxon>
        <taxon>Pezizomycotina</taxon>
        <taxon>Leotiomycetes</taxon>
        <taxon>Erysiphales</taxon>
        <taxon>Erysiphaceae</taxon>
        <taxon>Erysiphe</taxon>
    </lineage>
</organism>
<gene>
    <name evidence="3" type="ORF">EPUL_001041</name>
</gene>
<feature type="region of interest" description="Disordered" evidence="1">
    <location>
        <begin position="489"/>
        <end position="511"/>
    </location>
</feature>
<dbReference type="Pfam" id="PF25482">
    <property type="entry name" value="DUF7905"/>
    <property type="match status" value="1"/>
</dbReference>
<keyword evidence="4" id="KW-1185">Reference proteome</keyword>
<sequence length="900" mass="103111">MVREECQKSARLHKRDSFDSSDEDSSSDNEYECYDEDLVLESDKIGRMDMCETQVQETVPLSTCISPLNNIHIQADSPNFNYTYDWDVKALKINDIFSDSILQELTSLTSCIFIKDSSENRIYVRSSLEASLSSGISKMNNIKNYFLSPKILVYHSFYTELETNVQFSFLRLSNSKNRIFKTTLIDNSVSKNGTDKKNELRDLIQNAVIMRCASFDRLKIAPVVNEEDGNLLKRGFRKPIFLSRGLLEENCEPLNVNQSKARNSTPIKKHTDTAENKKKLILNGKSPLISNWVQDVVESGSKKAQEEGIELAVTKWKVHPKGPRSYDVHGLDRFKDVSLPIIYESPQNELALKKLRSSLASPINVNGKISPAPKLYVKQETARDFWSRYPRRSSVDTKGIEHNQEQKTPSSSGKLITTQTQIRNLMDDSPPDLPCDILTPKKEQRVSEKKNQDIHLIDFEEKNSLPKCQSTLVKADTSQNKEVLACHSVSSSRQSISKSKKDKKQKKKLDPLQVELPLPRPIHQINETTIRDTPPSNWGNHILESFQQNLNSNFESMMKNLRAFKGELSVEAQFGRIIIHGIKDMYVSKKGESEKTYDEESARRILNEPELNMLAPNFTKIITTIPAEIQFISDMKDSHGFKCWLQEEKDLSSFYELYFLDKNVLQNNKFMIEINTENFECRIKTTSEFGILYVHGTTRIWDFRISATGINSGERLKIKHDELVDMISSSLFIPENCTLPSITFEINQSLDNRYHLEKAITRLTHKYLSRDNQSILQISEVQTLKIKHRNSPRKKKIIQAFYPDDLNSSDLLRLWYEVSISSVRLNNELTKNQKLELGELAEWSFEGIGLSSLAYSIYSPACWLLERLDGVGSFNDNGLDIEESSLATSNTKPAAVQFYW</sequence>
<dbReference type="AlphaFoldDB" id="A0A2S4PZN5"/>
<evidence type="ECO:0000313" key="4">
    <source>
        <dbReference type="Proteomes" id="UP000237438"/>
    </source>
</evidence>
<feature type="region of interest" description="Disordered" evidence="1">
    <location>
        <begin position="1"/>
        <end position="30"/>
    </location>
</feature>
<evidence type="ECO:0000256" key="1">
    <source>
        <dbReference type="SAM" id="MobiDB-lite"/>
    </source>
</evidence>
<name>A0A2S4PZN5_9PEZI</name>
<proteinExistence type="predicted"/>
<feature type="domain" description="DUF7905" evidence="2">
    <location>
        <begin position="541"/>
        <end position="845"/>
    </location>
</feature>
<dbReference type="Proteomes" id="UP000237438">
    <property type="component" value="Unassembled WGS sequence"/>
</dbReference>
<evidence type="ECO:0000259" key="2">
    <source>
        <dbReference type="Pfam" id="PF25482"/>
    </source>
</evidence>
<evidence type="ECO:0000313" key="3">
    <source>
        <dbReference type="EMBL" id="POS87467.1"/>
    </source>
</evidence>
<feature type="compositionally biased region" description="Basic residues" evidence="1">
    <location>
        <begin position="498"/>
        <end position="507"/>
    </location>
</feature>
<feature type="compositionally biased region" description="Acidic residues" evidence="1">
    <location>
        <begin position="19"/>
        <end position="30"/>
    </location>
</feature>
<dbReference type="EMBL" id="PEDP01000123">
    <property type="protein sequence ID" value="POS87467.1"/>
    <property type="molecule type" value="Genomic_DNA"/>
</dbReference>